<reference evidence="3 4" key="1">
    <citation type="journal article" date="2020" name="ISME J.">
        <title>Uncovering the hidden diversity of litter-decomposition mechanisms in mushroom-forming fungi.</title>
        <authorList>
            <person name="Floudas D."/>
            <person name="Bentzer J."/>
            <person name="Ahren D."/>
            <person name="Johansson T."/>
            <person name="Persson P."/>
            <person name="Tunlid A."/>
        </authorList>
    </citation>
    <scope>NUCLEOTIDE SEQUENCE [LARGE SCALE GENOMIC DNA]</scope>
    <source>
        <strain evidence="3 4">CBS 291.85</strain>
    </source>
</reference>
<keyword evidence="4" id="KW-1185">Reference proteome</keyword>
<dbReference type="EMBL" id="JAACJM010000029">
    <property type="protein sequence ID" value="KAF5365073.1"/>
    <property type="molecule type" value="Genomic_DNA"/>
</dbReference>
<proteinExistence type="predicted"/>
<organism evidence="3 4">
    <name type="scientific">Tetrapyrgos nigripes</name>
    <dbReference type="NCBI Taxonomy" id="182062"/>
    <lineage>
        <taxon>Eukaryota</taxon>
        <taxon>Fungi</taxon>
        <taxon>Dikarya</taxon>
        <taxon>Basidiomycota</taxon>
        <taxon>Agaricomycotina</taxon>
        <taxon>Agaricomycetes</taxon>
        <taxon>Agaricomycetidae</taxon>
        <taxon>Agaricales</taxon>
        <taxon>Marasmiineae</taxon>
        <taxon>Marasmiaceae</taxon>
        <taxon>Tetrapyrgos</taxon>
    </lineage>
</organism>
<sequence length="374" mass="41059">MFKVPPASYSVLGFDGWQSGCIRSGCAANVGYHMLKIHQLSHLLPTNSALHNVYRCPALVEGRCAAACFRGLTLGGMALGNARIEYGVYRCMESAEYQSWKREIFSIHWYRETPTPLSLYVLKWAPTSPGMRASSATRLIKFHTRGQDPTSTSAEVTSTSSMSTTGSVVLGNKSTSTTTTTTANSEPGFVIPALSDIQAVTGLITALDGILSTATINVNTALLHSTSLLPGLIGGLIGVLILIAITMASWVICRYRRRLRDVSIRNTRSPLLSRSQHHGIDPYLKFPEFIPQSNFDERNRFRVRNTDSDITRETGGNRVSSQWQHGPQAVARREIGDGGWRGPELRFGNGNLVNTVNNREESTFSELPPTYTSM</sequence>
<keyword evidence="2" id="KW-0812">Transmembrane</keyword>
<protein>
    <submittedName>
        <fullName evidence="3">Uncharacterized protein</fullName>
    </submittedName>
</protein>
<evidence type="ECO:0000313" key="4">
    <source>
        <dbReference type="Proteomes" id="UP000559256"/>
    </source>
</evidence>
<accession>A0A8H5GHR0</accession>
<dbReference type="Proteomes" id="UP000559256">
    <property type="component" value="Unassembled WGS sequence"/>
</dbReference>
<feature type="region of interest" description="Disordered" evidence="1">
    <location>
        <begin position="309"/>
        <end position="328"/>
    </location>
</feature>
<keyword evidence="2" id="KW-0472">Membrane</keyword>
<evidence type="ECO:0000256" key="2">
    <source>
        <dbReference type="SAM" id="Phobius"/>
    </source>
</evidence>
<keyword evidence="2" id="KW-1133">Transmembrane helix</keyword>
<name>A0A8H5GHR0_9AGAR</name>
<dbReference type="AlphaFoldDB" id="A0A8H5GHR0"/>
<evidence type="ECO:0000313" key="3">
    <source>
        <dbReference type="EMBL" id="KAF5365073.1"/>
    </source>
</evidence>
<gene>
    <name evidence="3" type="ORF">D9758_011018</name>
</gene>
<feature type="transmembrane region" description="Helical" evidence="2">
    <location>
        <begin position="228"/>
        <end position="253"/>
    </location>
</feature>
<comment type="caution">
    <text evidence="3">The sequence shown here is derived from an EMBL/GenBank/DDBJ whole genome shotgun (WGS) entry which is preliminary data.</text>
</comment>
<evidence type="ECO:0000256" key="1">
    <source>
        <dbReference type="SAM" id="MobiDB-lite"/>
    </source>
</evidence>